<dbReference type="Pfam" id="PF11761">
    <property type="entry name" value="CbiG_mid"/>
    <property type="match status" value="1"/>
</dbReference>
<dbReference type="Proteomes" id="UP000005444">
    <property type="component" value="Chromosome"/>
</dbReference>
<dbReference type="PATRIC" id="fig|701521.8.peg.1300"/>
<keyword evidence="5" id="KW-1185">Reference proteome</keyword>
<dbReference type="PANTHER" id="PTHR37477:SF1">
    <property type="entry name" value="COBALT-PRECORRIN-5A HYDROLASE"/>
    <property type="match status" value="1"/>
</dbReference>
<dbReference type="RefSeq" id="WP_014215814.1">
    <property type="nucleotide sequence ID" value="NC_016605.1"/>
</dbReference>
<dbReference type="AlphaFoldDB" id="G8PEL1"/>
<dbReference type="Pfam" id="PF01890">
    <property type="entry name" value="CbiG_C"/>
    <property type="match status" value="1"/>
</dbReference>
<protein>
    <submittedName>
        <fullName evidence="4">Cobalamin (Vitamin B12) biosynthesis protein CbiG</fullName>
    </submittedName>
</protein>
<dbReference type="eggNOG" id="COG2073">
    <property type="taxonomic scope" value="Bacteria"/>
</dbReference>
<evidence type="ECO:0000259" key="1">
    <source>
        <dbReference type="Pfam" id="PF01890"/>
    </source>
</evidence>
<dbReference type="InterPro" id="IPR038029">
    <property type="entry name" value="GbiG_N_sf"/>
</dbReference>
<dbReference type="Gene3D" id="3.30.420.180">
    <property type="entry name" value="CobE/GbiG C-terminal domain"/>
    <property type="match status" value="1"/>
</dbReference>
<dbReference type="PANTHER" id="PTHR37477">
    <property type="entry name" value="COBALT-PRECORRIN-5A HYDROLASE"/>
    <property type="match status" value="1"/>
</dbReference>
<dbReference type="InterPro" id="IPR021744">
    <property type="entry name" value="CbiG_N"/>
</dbReference>
<dbReference type="InterPro" id="IPR036518">
    <property type="entry name" value="CobE/GbiG_C_sf"/>
</dbReference>
<dbReference type="SUPFAM" id="SSF159672">
    <property type="entry name" value="CbiG N-terminal domain-like"/>
    <property type="match status" value="1"/>
</dbReference>
<dbReference type="STRING" id="701521.PECL_1395"/>
<feature type="domain" description="Cobalamin synthesis G N-terminal" evidence="2">
    <location>
        <begin position="57"/>
        <end position="137"/>
    </location>
</feature>
<evidence type="ECO:0000313" key="5">
    <source>
        <dbReference type="Proteomes" id="UP000005444"/>
    </source>
</evidence>
<dbReference type="Pfam" id="PF11760">
    <property type="entry name" value="CbiG_N"/>
    <property type="match status" value="1"/>
</dbReference>
<dbReference type="KEGG" id="pce:PECL_1395"/>
<dbReference type="HOGENOM" id="CLU_028397_0_0_9"/>
<evidence type="ECO:0000259" key="3">
    <source>
        <dbReference type="Pfam" id="PF11761"/>
    </source>
</evidence>
<accession>G8PEL1</accession>
<name>G8PEL1_PEDCP</name>
<dbReference type="InterPro" id="IPR052553">
    <property type="entry name" value="CbiG_hydrolase"/>
</dbReference>
<dbReference type="GO" id="GO:0009236">
    <property type="term" value="P:cobalamin biosynthetic process"/>
    <property type="evidence" value="ECO:0007669"/>
    <property type="project" value="InterPro"/>
</dbReference>
<feature type="domain" description="CobE/GbiG C-terminal" evidence="1">
    <location>
        <begin position="233"/>
        <end position="348"/>
    </location>
</feature>
<sequence length="350" mass="39241">MTKENIAVFAITGNGLKQAERIQKVLVDDYNVQLFIPARLQTDILANWIQKGDFKATLQTQFKAVSCLILIMASGIAVRSIAPVLEDKTKDPAVLVVDEEANHVISLLSGHVGGANRWAKLLAEQLESDPVITTATDTQKVAALDNLAKDLNGWYANFKDNTKLINRKLVERDTVYLFIEDYLKGMVETLKGFTIIERDQIQEITEEPIVVVSDRTNFDKAENLIQVVPKVNVLGVGCRKNVTIEMMQNTFVTFMRKNQLAWRSIQKITSIDIKQYEPAVQYLAQTLNTELVFNSAEELKTVDQNYAGSDFVRKTVGVGNVASSSAHFQTQHHVVVDQFHENQITMSIGR</sequence>
<dbReference type="InterPro" id="IPR021745">
    <property type="entry name" value="CbiG_mid"/>
</dbReference>
<proteinExistence type="predicted"/>
<feature type="domain" description="Cobalamin biosynthesis central region" evidence="3">
    <location>
        <begin position="143"/>
        <end position="223"/>
    </location>
</feature>
<evidence type="ECO:0000259" key="2">
    <source>
        <dbReference type="Pfam" id="PF11760"/>
    </source>
</evidence>
<dbReference type="InterPro" id="IPR002750">
    <property type="entry name" value="CobE/GbiG_C"/>
</dbReference>
<gene>
    <name evidence="4" type="primary">cbiG</name>
    <name evidence="4" type="ordered locus">PECL_1395</name>
</gene>
<dbReference type="SUPFAM" id="SSF159664">
    <property type="entry name" value="CobE/GbiG C-terminal domain-like"/>
    <property type="match status" value="1"/>
</dbReference>
<dbReference type="EMBL" id="CP003137">
    <property type="protein sequence ID" value="AEV95620.1"/>
    <property type="molecule type" value="Genomic_DNA"/>
</dbReference>
<evidence type="ECO:0000313" key="4">
    <source>
        <dbReference type="EMBL" id="AEV95620.1"/>
    </source>
</evidence>
<organism evidence="4 5">
    <name type="scientific">Pediococcus claussenii (strain ATCC BAA-344 / DSM 14800 / JCM 18046 / KCTC 3811 / LMG 21948 / P06)</name>
    <dbReference type="NCBI Taxonomy" id="701521"/>
    <lineage>
        <taxon>Bacteria</taxon>
        <taxon>Bacillati</taxon>
        <taxon>Bacillota</taxon>
        <taxon>Bacilli</taxon>
        <taxon>Lactobacillales</taxon>
        <taxon>Lactobacillaceae</taxon>
        <taxon>Pediococcus</taxon>
    </lineage>
</organism>
<dbReference type="Gene3D" id="3.40.50.11220">
    <property type="match status" value="1"/>
</dbReference>
<reference evidence="4 5" key="1">
    <citation type="journal article" date="2012" name="J. Bacteriol.">
        <title>Complete Genome Sequence of the Beer Spoilage Organism Pediococcus claussenii ATCC BAA-344T.</title>
        <authorList>
            <person name="Pittet V."/>
            <person name="Abegunde T."/>
            <person name="Marfleet T."/>
            <person name="Haakensen M."/>
            <person name="Morrow K."/>
            <person name="Jayaprakash T."/>
            <person name="Schroeder K."/>
            <person name="Trost B."/>
            <person name="Byrns S."/>
            <person name="Bergsveinson J."/>
            <person name="Kusalik A."/>
            <person name="Ziola B."/>
        </authorList>
    </citation>
    <scope>NUCLEOTIDE SEQUENCE [LARGE SCALE GENOMIC DNA]</scope>
    <source>
        <strain evidence="4 5">ATCC BAA-344</strain>
    </source>
</reference>